<dbReference type="GO" id="GO:1990592">
    <property type="term" value="P:protein K69-linked ufmylation"/>
    <property type="evidence" value="ECO:0007669"/>
    <property type="project" value="TreeGrafter"/>
</dbReference>
<reference evidence="11" key="1">
    <citation type="journal article" date="2023" name="bioRxiv">
        <title>Scaffold-level genome assemblies of two parasitoid biocontrol wasps reveal the parthenogenesis mechanism and an associated novel virus.</title>
        <authorList>
            <person name="Inwood S."/>
            <person name="Skelly J."/>
            <person name="Guhlin J."/>
            <person name="Harrop T."/>
            <person name="Goldson S."/>
            <person name="Dearden P."/>
        </authorList>
    </citation>
    <scope>NUCLEOTIDE SEQUENCE</scope>
    <source>
        <strain evidence="11">Lincoln</strain>
        <tissue evidence="11">Whole body</tissue>
    </source>
</reference>
<name>A0AA39FF94_MICHY</name>
<dbReference type="InterPro" id="IPR056580">
    <property type="entry name" value="Ufl1_dom"/>
</dbReference>
<dbReference type="GO" id="GO:0032434">
    <property type="term" value="P:regulation of proteasomal ubiquitin-dependent protein catabolic process"/>
    <property type="evidence" value="ECO:0007669"/>
    <property type="project" value="TreeGrafter"/>
</dbReference>
<dbReference type="AlphaFoldDB" id="A0AA39FF94"/>
<evidence type="ECO:0000313" key="11">
    <source>
        <dbReference type="EMBL" id="KAK0168440.1"/>
    </source>
</evidence>
<dbReference type="InterPro" id="IPR056761">
    <property type="entry name" value="Ufl1-like_C"/>
</dbReference>
<dbReference type="GO" id="GO:0061666">
    <property type="term" value="F:UFM1 ligase activity"/>
    <property type="evidence" value="ECO:0007669"/>
    <property type="project" value="InterPro"/>
</dbReference>
<reference evidence="11" key="2">
    <citation type="submission" date="2023-03" db="EMBL/GenBank/DDBJ databases">
        <authorList>
            <person name="Inwood S.N."/>
            <person name="Skelly J.G."/>
            <person name="Guhlin J."/>
            <person name="Harrop T.W.R."/>
            <person name="Goldson S.G."/>
            <person name="Dearden P.K."/>
        </authorList>
    </citation>
    <scope>NUCLEOTIDE SEQUENCE</scope>
    <source>
        <strain evidence="11">Lincoln</strain>
        <tissue evidence="11">Whole body</tissue>
    </source>
</reference>
<evidence type="ECO:0000256" key="7">
    <source>
        <dbReference type="SAM" id="MobiDB-lite"/>
    </source>
</evidence>
<dbReference type="PANTHER" id="PTHR31057">
    <property type="entry name" value="E3 UFM1-PROTEIN LIGASE 1"/>
    <property type="match status" value="1"/>
</dbReference>
<keyword evidence="12" id="KW-1185">Reference proteome</keyword>
<proteinExistence type="inferred from homology"/>
<dbReference type="Pfam" id="PF25870">
    <property type="entry name" value="WHD_UFL1_5th"/>
    <property type="match status" value="1"/>
</dbReference>
<keyword evidence="4" id="KW-0808">Transferase</keyword>
<evidence type="ECO:0000256" key="3">
    <source>
        <dbReference type="ARBA" id="ARBA00014160"/>
    </source>
</evidence>
<feature type="domain" description="E3 UFM1-protein ligase-like C-terminal" evidence="10">
    <location>
        <begin position="651"/>
        <end position="759"/>
    </location>
</feature>
<evidence type="ECO:0000256" key="5">
    <source>
        <dbReference type="ARBA" id="ARBA00022786"/>
    </source>
</evidence>
<dbReference type="Pfam" id="PF09743">
    <property type="entry name" value="E3_UFM1_ligase"/>
    <property type="match status" value="1"/>
</dbReference>
<dbReference type="GO" id="GO:0034976">
    <property type="term" value="P:response to endoplasmic reticulum stress"/>
    <property type="evidence" value="ECO:0007669"/>
    <property type="project" value="TreeGrafter"/>
</dbReference>
<feature type="domain" description="E3 UFM1-protein ligase 1-like N-terminal" evidence="8">
    <location>
        <begin position="8"/>
        <end position="285"/>
    </location>
</feature>
<comment type="function">
    <text evidence="1">E3 UFM1-protein ligase that mediates ufmylation of target proteins.</text>
</comment>
<keyword evidence="5" id="KW-0833">Ubl conjugation pathway</keyword>
<gene>
    <name evidence="11" type="ORF">PV327_002240</name>
</gene>
<dbReference type="InterPro" id="IPR018611">
    <property type="entry name" value="Ufl1"/>
</dbReference>
<evidence type="ECO:0000259" key="9">
    <source>
        <dbReference type="Pfam" id="PF23659"/>
    </source>
</evidence>
<evidence type="ECO:0000256" key="4">
    <source>
        <dbReference type="ARBA" id="ARBA00022679"/>
    </source>
</evidence>
<evidence type="ECO:0000313" key="12">
    <source>
        <dbReference type="Proteomes" id="UP001168972"/>
    </source>
</evidence>
<comment type="caution">
    <text evidence="11">The sequence shown here is derived from an EMBL/GenBank/DDBJ whole genome shotgun (WGS) entry which is preliminary data.</text>
</comment>
<sequence length="769" mass="86557">MSAVDWDEVKRLAADFQKAQLSSTLQKLSESNCIEIITKLIEANLLDVIFTVDGKEYLTPQHLQKEIKDELYSHNGRINLVELAKILNVDHTHVAKIAADIEKHENGVKIILGQLIDRNYMNKILGEINDKLTLAGYINVTELTLHYDLPSEFLQSLIEKALGKTIHGRQDQQDPRIIYTEAFIARNKAKLRGALSAITKPTSLSAIYRLCNMPESIFFSLIDNLHVTTQLPGVITGKQLNNGMYVPAIYSKSQSEWVDNFYKQNGYIEYDALTRLGIADTKNYIKRHFQHDEMILLDTVAVGPSVIDQVDANVEEIIATNSFADIYPLLPSVFAPEDIETLLKDALKRSKVHFHIFSTTAIVSDVFLQELSKSFEEIAATKAKEAVESGKWLQHVAESKIKSSNINKQVDNSKIDKKDDRRRKAASGKAGGGSQGRETKTKSTKKKYNQGKQNDYDSDDDKQSKSSEKSEFVLFTSDELKKKLSKDDNLAEIEDLVEQLTDYLQPKLNKLALSLAEQLAQSSKTNNLNEIEERLNMIISNIKIFERGIKCLQNKETIISLSKYLMKTLGVDFMNDLIKLAAQQNITQCPSNITVETRQKMINELPNDVRDPLFNVNQAIAKGLLDDFLNDVDSAMAACCLVLKKFDKKREKAMVLGHRQALIEQLNGTQDPALGLHLITSILFTAATQCALHMSGRHVSSVLAFLQPHLIQSTATMLSHYHNSVLELLNASDDSVKMETQKLLENGLKELKEISNNFKDHIKDDKSHK</sequence>
<feature type="region of interest" description="Disordered" evidence="7">
    <location>
        <begin position="407"/>
        <end position="468"/>
    </location>
</feature>
<dbReference type="GO" id="GO:0005789">
    <property type="term" value="C:endoplasmic reticulum membrane"/>
    <property type="evidence" value="ECO:0007669"/>
    <property type="project" value="TreeGrafter"/>
</dbReference>
<evidence type="ECO:0000256" key="6">
    <source>
        <dbReference type="ARBA" id="ARBA00030452"/>
    </source>
</evidence>
<dbReference type="InterPro" id="IPR056579">
    <property type="entry name" value="Ufl1_N"/>
</dbReference>
<evidence type="ECO:0000256" key="1">
    <source>
        <dbReference type="ARBA" id="ARBA00003950"/>
    </source>
</evidence>
<accession>A0AA39FF94</accession>
<organism evidence="11 12">
    <name type="scientific">Microctonus hyperodae</name>
    <name type="common">Parasitoid wasp</name>
    <dbReference type="NCBI Taxonomy" id="165561"/>
    <lineage>
        <taxon>Eukaryota</taxon>
        <taxon>Metazoa</taxon>
        <taxon>Ecdysozoa</taxon>
        <taxon>Arthropoda</taxon>
        <taxon>Hexapoda</taxon>
        <taxon>Insecta</taxon>
        <taxon>Pterygota</taxon>
        <taxon>Neoptera</taxon>
        <taxon>Endopterygota</taxon>
        <taxon>Hymenoptera</taxon>
        <taxon>Apocrita</taxon>
        <taxon>Ichneumonoidea</taxon>
        <taxon>Braconidae</taxon>
        <taxon>Euphorinae</taxon>
        <taxon>Microctonus</taxon>
    </lineage>
</organism>
<dbReference type="Pfam" id="PF23659">
    <property type="entry name" value="UFL1"/>
    <property type="match status" value="1"/>
</dbReference>
<feature type="domain" description="E3 UFM1-protein ligase 1-like" evidence="9">
    <location>
        <begin position="529"/>
        <end position="645"/>
    </location>
</feature>
<evidence type="ECO:0000259" key="10">
    <source>
        <dbReference type="Pfam" id="PF25041"/>
    </source>
</evidence>
<protein>
    <recommendedName>
        <fullName evidence="3">E3 UFM1-protein ligase 1 homolog</fullName>
    </recommendedName>
    <alternativeName>
        <fullName evidence="6">E3 UFM1-protein transferase 1 homolog</fullName>
    </alternativeName>
</protein>
<evidence type="ECO:0000256" key="2">
    <source>
        <dbReference type="ARBA" id="ARBA00010789"/>
    </source>
</evidence>
<dbReference type="EMBL" id="JAQQBR010001831">
    <property type="protein sequence ID" value="KAK0168440.1"/>
    <property type="molecule type" value="Genomic_DNA"/>
</dbReference>
<evidence type="ECO:0000259" key="8">
    <source>
        <dbReference type="Pfam" id="PF09743"/>
    </source>
</evidence>
<comment type="similarity">
    <text evidence="2">Belongs to the UFL1 family.</text>
</comment>
<dbReference type="Pfam" id="PF25041">
    <property type="entry name" value="UFL1_C"/>
    <property type="match status" value="1"/>
</dbReference>
<dbReference type="Proteomes" id="UP001168972">
    <property type="component" value="Unassembled WGS sequence"/>
</dbReference>
<dbReference type="PANTHER" id="PTHR31057:SF0">
    <property type="entry name" value="E3 UFM1-PROTEIN LIGASE 1"/>
    <property type="match status" value="1"/>
</dbReference>